<dbReference type="Proteomes" id="UP000007879">
    <property type="component" value="Unassembled WGS sequence"/>
</dbReference>
<dbReference type="PROSITE" id="PS51782">
    <property type="entry name" value="LYSM"/>
    <property type="match status" value="1"/>
</dbReference>
<dbReference type="CDD" id="cd00118">
    <property type="entry name" value="LysM"/>
    <property type="match status" value="1"/>
</dbReference>
<evidence type="ECO:0000259" key="6">
    <source>
        <dbReference type="PROSITE" id="PS51782"/>
    </source>
</evidence>
<dbReference type="GO" id="GO:0005634">
    <property type="term" value="C:nucleus"/>
    <property type="evidence" value="ECO:0007669"/>
    <property type="project" value="TreeGrafter"/>
</dbReference>
<feature type="region of interest" description="Disordered" evidence="5">
    <location>
        <begin position="1"/>
        <end position="110"/>
    </location>
</feature>
<accession>A0A1X7U2W3</accession>
<dbReference type="Pfam" id="PF01476">
    <property type="entry name" value="LysM"/>
    <property type="match status" value="1"/>
</dbReference>
<dbReference type="InterPro" id="IPR018392">
    <property type="entry name" value="LysM"/>
</dbReference>
<comment type="subcellular location">
    <subcellularLocation>
        <location evidence="1">Mitochondrion</location>
    </subcellularLocation>
</comment>
<evidence type="ECO:0000256" key="2">
    <source>
        <dbReference type="ARBA" id="ARBA00009540"/>
    </source>
</evidence>
<proteinExistence type="inferred from homology"/>
<dbReference type="eggNOG" id="KOG2372">
    <property type="taxonomic scope" value="Eukaryota"/>
</dbReference>
<dbReference type="SMART" id="SM00584">
    <property type="entry name" value="TLDc"/>
    <property type="match status" value="1"/>
</dbReference>
<dbReference type="InParanoid" id="A0A1X7U2W3"/>
<evidence type="ECO:0000256" key="1">
    <source>
        <dbReference type="ARBA" id="ARBA00004173"/>
    </source>
</evidence>
<sequence>MSGWFKKQRSGGSPGWKRKKDSQEGPGGRKFERDDLVMSLPPHILSSSKQQQQVLLTSDNIGTRNPLDWESTPDSLRKKFPHWKEHSVPSPGIKKKDNHLTSPTTKKSSHVPENAIPYIVMECDTLASIALKFDTTPSDIARANNKLLGNSCPICPGELLYIPDSSLRSETRSKNSSPGDNIKNNREGENDSQCKEDKKEEMIDKQDKIEFKPDENKTSNIVQEREDKGNENGRGEGEEEEEEEEGFIEQDIVDEMFICVSSKFMSEQLCVHGSLFLKTDLIMFRPNPNDPLVEDNGLGPYEVMVPMNEVVHAYLMTSYTTPSSTATTISPPSQSVAPPTSTAPPTFFSSDSSSHLPSSPPTQTDQDLFEGKTNPLLTDSAQHSDVTTPITKDDAFPDEPQPQQQEETGTDSRERLDTLNSLFEEEEVEKREEGCYGEDLVPSPWCFMYLRVSQSAQQSPANPIIGIEIPVPRKQRASSPNIQAVRTWFIFAIPTPRLKDIFNFVFKHHPSSKSDTNMASMSSVDDELSDDKRLEIINLRGQYSDDSLVLSETHFASSWEIFSVRDFQPLKIECMEVESNLPLPRLAESSDYLTNKHLRKLTLNLVSSAVGRDWSLVYSTARHGISLQTLYRNMANYGDSPTVLLVKDETGKLFGAMLSSPIRRSDRFYGTGESLLFSFDEEGEIKVYPWAGNNDYVIKGSGDSIAIGSGDGHFGLWLDEGFYHGSSFKCRTFNNEPLASSEDFIIFGVEVWGFEGFE</sequence>
<evidence type="ECO:0000256" key="4">
    <source>
        <dbReference type="ARBA" id="ARBA00040604"/>
    </source>
</evidence>
<comment type="similarity">
    <text evidence="2">Belongs to the OXR1 family.</text>
</comment>
<dbReference type="InterPro" id="IPR036779">
    <property type="entry name" value="LysM_dom_sf"/>
</dbReference>
<evidence type="ECO:0000256" key="5">
    <source>
        <dbReference type="SAM" id="MobiDB-lite"/>
    </source>
</evidence>
<dbReference type="GO" id="GO:0005739">
    <property type="term" value="C:mitochondrion"/>
    <property type="evidence" value="ECO:0007669"/>
    <property type="project" value="UniProtKB-SubCell"/>
</dbReference>
<feature type="domain" description="TLDc" evidence="7">
    <location>
        <begin position="591"/>
        <end position="755"/>
    </location>
</feature>
<dbReference type="AlphaFoldDB" id="A0A1X7U2W3"/>
<dbReference type="KEGG" id="aqu:100637641"/>
<dbReference type="OrthoDB" id="26679at2759"/>
<evidence type="ECO:0000259" key="7">
    <source>
        <dbReference type="PROSITE" id="PS51886"/>
    </source>
</evidence>
<keyword evidence="9" id="KW-1185">Reference proteome</keyword>
<dbReference type="SUPFAM" id="SSF54106">
    <property type="entry name" value="LysM domain"/>
    <property type="match status" value="1"/>
</dbReference>
<dbReference type="Gene3D" id="3.10.350.10">
    <property type="entry name" value="LysM domain"/>
    <property type="match status" value="1"/>
</dbReference>
<dbReference type="GO" id="GO:0006979">
    <property type="term" value="P:response to oxidative stress"/>
    <property type="evidence" value="ECO:0007669"/>
    <property type="project" value="TreeGrafter"/>
</dbReference>
<organism evidence="8">
    <name type="scientific">Amphimedon queenslandica</name>
    <name type="common">Sponge</name>
    <dbReference type="NCBI Taxonomy" id="400682"/>
    <lineage>
        <taxon>Eukaryota</taxon>
        <taxon>Metazoa</taxon>
        <taxon>Porifera</taxon>
        <taxon>Demospongiae</taxon>
        <taxon>Heteroscleromorpha</taxon>
        <taxon>Haplosclerida</taxon>
        <taxon>Niphatidae</taxon>
        <taxon>Amphimedon</taxon>
    </lineage>
</organism>
<keyword evidence="3" id="KW-0496">Mitochondrion</keyword>
<dbReference type="InterPro" id="IPR006571">
    <property type="entry name" value="TLDc_dom"/>
</dbReference>
<dbReference type="EnsemblMetazoa" id="Aqu2.1.21877_001">
    <property type="protein sequence ID" value="Aqu2.1.21877_001"/>
    <property type="gene ID" value="Aqu2.1.21877"/>
</dbReference>
<gene>
    <name evidence="8" type="primary">100637641</name>
</gene>
<feature type="compositionally biased region" description="Low complexity" evidence="5">
    <location>
        <begin position="45"/>
        <end position="58"/>
    </location>
</feature>
<dbReference type="FunCoup" id="A0A1X7U2W3">
    <property type="interactions" value="348"/>
</dbReference>
<feature type="compositionally biased region" description="Polar residues" evidence="5">
    <location>
        <begin position="375"/>
        <end position="390"/>
    </location>
</feature>
<feature type="region of interest" description="Disordered" evidence="5">
    <location>
        <begin position="167"/>
        <end position="249"/>
    </location>
</feature>
<evidence type="ECO:0000313" key="8">
    <source>
        <dbReference type="EnsemblMetazoa" id="Aqu2.1.21877_001"/>
    </source>
</evidence>
<dbReference type="PANTHER" id="PTHR23354">
    <property type="entry name" value="NUCLEOLAR PROTEIN 7/ESTROGEN RECEPTOR COACTIVATOR-RELATED"/>
    <property type="match status" value="1"/>
</dbReference>
<protein>
    <recommendedName>
        <fullName evidence="4">Oxidation resistance protein 1</fullName>
    </recommendedName>
</protein>
<reference evidence="9" key="1">
    <citation type="journal article" date="2010" name="Nature">
        <title>The Amphimedon queenslandica genome and the evolution of animal complexity.</title>
        <authorList>
            <person name="Srivastava M."/>
            <person name="Simakov O."/>
            <person name="Chapman J."/>
            <person name="Fahey B."/>
            <person name="Gauthier M.E."/>
            <person name="Mitros T."/>
            <person name="Richards G.S."/>
            <person name="Conaco C."/>
            <person name="Dacre M."/>
            <person name="Hellsten U."/>
            <person name="Larroux C."/>
            <person name="Putnam N.H."/>
            <person name="Stanke M."/>
            <person name="Adamska M."/>
            <person name="Darling A."/>
            <person name="Degnan S.M."/>
            <person name="Oakley T.H."/>
            <person name="Plachetzki D.C."/>
            <person name="Zhai Y."/>
            <person name="Adamski M."/>
            <person name="Calcino A."/>
            <person name="Cummins S.F."/>
            <person name="Goodstein D.M."/>
            <person name="Harris C."/>
            <person name="Jackson D.J."/>
            <person name="Leys S.P."/>
            <person name="Shu S."/>
            <person name="Woodcroft B.J."/>
            <person name="Vervoort M."/>
            <person name="Kosik K.S."/>
            <person name="Manning G."/>
            <person name="Degnan B.M."/>
            <person name="Rokhsar D.S."/>
        </authorList>
    </citation>
    <scope>NUCLEOTIDE SEQUENCE [LARGE SCALE GENOMIC DNA]</scope>
</reference>
<evidence type="ECO:0000256" key="3">
    <source>
        <dbReference type="ARBA" id="ARBA00023128"/>
    </source>
</evidence>
<dbReference type="EnsemblMetazoa" id="XM_020000887.1">
    <property type="protein sequence ID" value="XP_019856446.1"/>
    <property type="gene ID" value="LOC100637641"/>
</dbReference>
<dbReference type="STRING" id="400682.A0A1X7U2W3"/>
<feature type="compositionally biased region" description="Acidic residues" evidence="5">
    <location>
        <begin position="237"/>
        <end position="249"/>
    </location>
</feature>
<feature type="domain" description="LysM" evidence="6">
    <location>
        <begin position="116"/>
        <end position="162"/>
    </location>
</feature>
<dbReference type="PROSITE" id="PS51886">
    <property type="entry name" value="TLDC"/>
    <property type="match status" value="1"/>
</dbReference>
<feature type="compositionally biased region" description="Basic and acidic residues" evidence="5">
    <location>
        <begin position="183"/>
        <end position="236"/>
    </location>
</feature>
<feature type="region of interest" description="Disordered" evidence="5">
    <location>
        <begin position="322"/>
        <end position="414"/>
    </location>
</feature>
<reference evidence="8" key="2">
    <citation type="submission" date="2017-05" db="UniProtKB">
        <authorList>
            <consortium name="EnsemblMetazoa"/>
        </authorList>
    </citation>
    <scope>IDENTIFICATION</scope>
</reference>
<evidence type="ECO:0000313" key="9">
    <source>
        <dbReference type="Proteomes" id="UP000007879"/>
    </source>
</evidence>
<dbReference type="PANTHER" id="PTHR23354:SF62">
    <property type="entry name" value="MUSTARD, ISOFORM V"/>
    <property type="match status" value="1"/>
</dbReference>
<feature type="compositionally biased region" description="Low complexity" evidence="5">
    <location>
        <begin position="322"/>
        <end position="364"/>
    </location>
</feature>
<dbReference type="Pfam" id="PF07534">
    <property type="entry name" value="TLD"/>
    <property type="match status" value="1"/>
</dbReference>
<feature type="compositionally biased region" description="Basic and acidic residues" evidence="5">
    <location>
        <begin position="21"/>
        <end position="36"/>
    </location>
</feature>
<name>A0A1X7U2W3_AMPQE</name>